<keyword evidence="2" id="KW-1185">Reference proteome</keyword>
<comment type="caution">
    <text evidence="1">The sequence shown here is derived from an EMBL/GenBank/DDBJ whole genome shotgun (WGS) entry which is preliminary data.</text>
</comment>
<proteinExistence type="predicted"/>
<dbReference type="EMBL" id="JAOQJQ010000009">
    <property type="protein sequence ID" value="MCU6763658.1"/>
    <property type="molecule type" value="Genomic_DNA"/>
</dbReference>
<protein>
    <submittedName>
        <fullName evidence="1">Glyoxalase</fullName>
    </submittedName>
</protein>
<evidence type="ECO:0000313" key="2">
    <source>
        <dbReference type="Proteomes" id="UP001652442"/>
    </source>
</evidence>
<dbReference type="Proteomes" id="UP001652442">
    <property type="component" value="Unassembled WGS sequence"/>
</dbReference>
<organism evidence="1 2">
    <name type="scientific">Brotonthovivens ammoniilytica</name>
    <dbReference type="NCBI Taxonomy" id="2981725"/>
    <lineage>
        <taxon>Bacteria</taxon>
        <taxon>Bacillati</taxon>
        <taxon>Bacillota</taxon>
        <taxon>Clostridia</taxon>
        <taxon>Lachnospirales</taxon>
        <taxon>Lachnospiraceae</taxon>
        <taxon>Brotonthovivens</taxon>
    </lineage>
</organism>
<gene>
    <name evidence="1" type="ORF">OCV88_15220</name>
</gene>
<accession>A0ABT2TN53</accession>
<dbReference type="RefSeq" id="WP_158426299.1">
    <property type="nucleotide sequence ID" value="NZ_JAOQJQ010000009.1"/>
</dbReference>
<evidence type="ECO:0000313" key="1">
    <source>
        <dbReference type="EMBL" id="MCU6763658.1"/>
    </source>
</evidence>
<name>A0ABT2TN53_9FIRM</name>
<reference evidence="1 2" key="1">
    <citation type="journal article" date="2021" name="ISME Commun">
        <title>Automated analysis of genomic sequences facilitates high-throughput and comprehensive description of bacteria.</title>
        <authorList>
            <person name="Hitch T.C.A."/>
        </authorList>
    </citation>
    <scope>NUCLEOTIDE SEQUENCE [LARGE SCALE GENOMIC DNA]</scope>
    <source>
        <strain evidence="1 2">Sanger_109</strain>
    </source>
</reference>
<sequence length="87" mass="10062">MYEYDEMCIQVFLEQQLKLFPKKVAKTQEEAEDFLEMCMAVVCKNIKEVREYLEEAGADIAGMTKEDLEEAQEVFALPDGRYLVVDA</sequence>